<protein>
    <recommendedName>
        <fullName evidence="4">Secreted protein</fullName>
    </recommendedName>
</protein>
<proteinExistence type="predicted"/>
<feature type="signal peptide" evidence="1">
    <location>
        <begin position="1"/>
        <end position="16"/>
    </location>
</feature>
<accession>A0A0V1KQQ4</accession>
<dbReference type="AlphaFoldDB" id="A0A0V1KQQ4"/>
<sequence>MLIILGCGVRFTVCQGVVVFDGFRLAIFSNSLDLSLWGFHLAMRAFGDCLWPADCSAFDGVRISCSSGAELSEAVEPVFHDSFFRIVCKCWFLFGILNVHVNLPFSVRLLSRGRWFG</sequence>
<feature type="chain" id="PRO_5006881162" description="Secreted protein" evidence="1">
    <location>
        <begin position="17"/>
        <end position="117"/>
    </location>
</feature>
<evidence type="ECO:0008006" key="4">
    <source>
        <dbReference type="Google" id="ProtNLM"/>
    </source>
</evidence>
<gene>
    <name evidence="2" type="ORF">T02_2152</name>
</gene>
<evidence type="ECO:0000256" key="1">
    <source>
        <dbReference type="SAM" id="SignalP"/>
    </source>
</evidence>
<reference evidence="2 3" key="1">
    <citation type="submission" date="2015-05" db="EMBL/GenBank/DDBJ databases">
        <title>Evolution of Trichinella species and genotypes.</title>
        <authorList>
            <person name="Korhonen P.K."/>
            <person name="Edoardo P."/>
            <person name="Giuseppe L.R."/>
            <person name="Gasser R.B."/>
        </authorList>
    </citation>
    <scope>NUCLEOTIDE SEQUENCE [LARGE SCALE GENOMIC DNA]</scope>
    <source>
        <strain evidence="2">ISS10</strain>
    </source>
</reference>
<organism evidence="2 3">
    <name type="scientific">Trichinella nativa</name>
    <dbReference type="NCBI Taxonomy" id="6335"/>
    <lineage>
        <taxon>Eukaryota</taxon>
        <taxon>Metazoa</taxon>
        <taxon>Ecdysozoa</taxon>
        <taxon>Nematoda</taxon>
        <taxon>Enoplea</taxon>
        <taxon>Dorylaimia</taxon>
        <taxon>Trichinellida</taxon>
        <taxon>Trichinellidae</taxon>
        <taxon>Trichinella</taxon>
    </lineage>
</organism>
<evidence type="ECO:0000313" key="2">
    <source>
        <dbReference type="EMBL" id="KRZ49620.1"/>
    </source>
</evidence>
<keyword evidence="1" id="KW-0732">Signal</keyword>
<dbReference type="EMBL" id="JYDW01000302">
    <property type="protein sequence ID" value="KRZ49620.1"/>
    <property type="molecule type" value="Genomic_DNA"/>
</dbReference>
<name>A0A0V1KQQ4_9BILA</name>
<dbReference type="Proteomes" id="UP000054721">
    <property type="component" value="Unassembled WGS sequence"/>
</dbReference>
<keyword evidence="3" id="KW-1185">Reference proteome</keyword>
<evidence type="ECO:0000313" key="3">
    <source>
        <dbReference type="Proteomes" id="UP000054721"/>
    </source>
</evidence>
<comment type="caution">
    <text evidence="2">The sequence shown here is derived from an EMBL/GenBank/DDBJ whole genome shotgun (WGS) entry which is preliminary data.</text>
</comment>